<dbReference type="InterPro" id="IPR050218">
    <property type="entry name" value="LptD"/>
</dbReference>
<feature type="compositionally biased region" description="Polar residues" evidence="1">
    <location>
        <begin position="157"/>
        <end position="180"/>
    </location>
</feature>
<feature type="region of interest" description="Disordered" evidence="1">
    <location>
        <begin position="152"/>
        <end position="207"/>
    </location>
</feature>
<accession>A0A8J6XL52</accession>
<dbReference type="PANTHER" id="PTHR30189">
    <property type="entry name" value="LPS-ASSEMBLY PROTEIN"/>
    <property type="match status" value="1"/>
</dbReference>
<protein>
    <submittedName>
        <fullName evidence="2">DUF3769 domain-containing protein</fullName>
    </submittedName>
</protein>
<dbReference type="Pfam" id="PF12600">
    <property type="entry name" value="DUF3769"/>
    <property type="match status" value="1"/>
</dbReference>
<dbReference type="InterPro" id="IPR022244">
    <property type="entry name" value="DUF3769"/>
</dbReference>
<keyword evidence="3" id="KW-1185">Reference proteome</keyword>
<feature type="compositionally biased region" description="Low complexity" evidence="1">
    <location>
        <begin position="181"/>
        <end position="204"/>
    </location>
</feature>
<dbReference type="Pfam" id="PF06835">
    <property type="entry name" value="LptC"/>
    <property type="match status" value="1"/>
</dbReference>
<feature type="compositionally biased region" description="Pro residues" evidence="1">
    <location>
        <begin position="1"/>
        <end position="11"/>
    </location>
</feature>
<dbReference type="Proteomes" id="UP000629098">
    <property type="component" value="Unassembled WGS sequence"/>
</dbReference>
<proteinExistence type="predicted"/>
<evidence type="ECO:0000313" key="3">
    <source>
        <dbReference type="Proteomes" id="UP000629098"/>
    </source>
</evidence>
<dbReference type="EMBL" id="JACXAE010000074">
    <property type="protein sequence ID" value="MBD2775047.1"/>
    <property type="molecule type" value="Genomic_DNA"/>
</dbReference>
<reference evidence="2" key="1">
    <citation type="submission" date="2020-09" db="EMBL/GenBank/DDBJ databases">
        <title>Iningainema tapete sp. nov. (Scytonemataceae, Cyanobacteria) from greenhouses in central Florida (USA) produces two types of nodularin with biosynthetic potential for microcystin-LR and anabaenopeptins.</title>
        <authorList>
            <person name="Berthold D.E."/>
            <person name="Lefler F.W."/>
            <person name="Huang I.-S."/>
            <person name="Abdulla H."/>
            <person name="Zimba P.V."/>
            <person name="Laughinghouse H.D. IV."/>
        </authorList>
    </citation>
    <scope>NUCLEOTIDE SEQUENCE</scope>
    <source>
        <strain evidence="2">BLCCT55</strain>
    </source>
</reference>
<evidence type="ECO:0000256" key="1">
    <source>
        <dbReference type="SAM" id="MobiDB-lite"/>
    </source>
</evidence>
<sequence>MLHPDLPPAPHLLPTATETKSHSVVETKDQELVIVKALSQTATPETFPAEFSPVSVTRSAASLGENLAIGYPVQQRVVLSQNIEQKKALNDAIARGKELSQQKAQSLFDAPLQPSDTETEKSATFELTQQPIKIDFDAQQQTQQPVPSTIEFKSRTQDQPVPSNTTTEQQSQPVTPDNTIQPQNQPATPENTTQPQNQPANNPQETRRVIEVVADRQEYDEQRRTVTASGNVVVRFDGSVVDADRLQVNLDNLIAVGEGNVALTRGDQVLRGQRFTYNFLQDNGNLLSGSGDVFIPTAGRDLSFQQSTDAATTRGVQARPLSDRVRNNQPRQATSPGGVNILIGGRVDARNVPNPQPGGQVRRLRFQAARVDFYPRGWQAQDVRITNDPFSPPELELRANKVTLTRESPLVDRIKTEGQRLVFDQSTSVPIPKDEQTIDRREREVSPPIASIGYDSDQRGGLYIERGFKILNNENVSWSIAPQFFVQRAVDNFDDFPSLFGLKTRLNAVLSPQTVVEGSGLLTSFDLGDIEDNLRASLRLRQSLGGVNPHIATLEYSYRDRLYNGTLGYQTVQSSLGGVVTSPNIPLGTTGFNLRYQGGAQFINANTDRNDLLLDAGSDNGRISLSRIQGSATIDGGVTLWQGKPLPPTATEGLRYTPNPVVPYLRAIAGVTGTTSYYSNGDNQSSLIGTIGLEGQLGNFSRPFLDYTAFNISYSQGINSGLSPFLFDRYVDNKILSAGITQQLYGPFRLSFQTSINLDKGESLSTDYILEYSRRTYGISLRYNPDLALGGISFRISDFNWTGGTNPISDPSEVKPVEGGVRQDY</sequence>
<dbReference type="Gene3D" id="2.60.450.10">
    <property type="entry name" value="Lipopolysaccharide (LPS) transport protein A like domain"/>
    <property type="match status" value="1"/>
</dbReference>
<comment type="caution">
    <text evidence="2">The sequence shown here is derived from an EMBL/GenBank/DDBJ whole genome shotgun (WGS) entry which is preliminary data.</text>
</comment>
<dbReference type="AlphaFoldDB" id="A0A8J6XL52"/>
<evidence type="ECO:0000313" key="2">
    <source>
        <dbReference type="EMBL" id="MBD2775047.1"/>
    </source>
</evidence>
<feature type="region of interest" description="Disordered" evidence="1">
    <location>
        <begin position="1"/>
        <end position="24"/>
    </location>
</feature>
<gene>
    <name evidence="2" type="ORF">ICL16_24020</name>
</gene>
<dbReference type="RefSeq" id="WP_190832914.1">
    <property type="nucleotide sequence ID" value="NZ_CAWPPI010000074.1"/>
</dbReference>
<name>A0A8J6XL52_9CYAN</name>
<dbReference type="InterPro" id="IPR010664">
    <property type="entry name" value="LipoPS_assembly_LptC-rel"/>
</dbReference>
<organism evidence="2 3">
    <name type="scientific">Iningainema tapete BLCC-T55</name>
    <dbReference type="NCBI Taxonomy" id="2748662"/>
    <lineage>
        <taxon>Bacteria</taxon>
        <taxon>Bacillati</taxon>
        <taxon>Cyanobacteriota</taxon>
        <taxon>Cyanophyceae</taxon>
        <taxon>Nostocales</taxon>
        <taxon>Scytonemataceae</taxon>
        <taxon>Iningainema tapete</taxon>
    </lineage>
</organism>
<dbReference type="GO" id="GO:1990351">
    <property type="term" value="C:transporter complex"/>
    <property type="evidence" value="ECO:0007669"/>
    <property type="project" value="TreeGrafter"/>
</dbReference>
<dbReference type="GO" id="GO:0009279">
    <property type="term" value="C:cell outer membrane"/>
    <property type="evidence" value="ECO:0007669"/>
    <property type="project" value="TreeGrafter"/>
</dbReference>
<dbReference type="PANTHER" id="PTHR30189:SF1">
    <property type="entry name" value="LPS-ASSEMBLY PROTEIN LPTD"/>
    <property type="match status" value="1"/>
</dbReference>